<dbReference type="Proteomes" id="UP000603317">
    <property type="component" value="Unassembled WGS sequence"/>
</dbReference>
<name>A0ABQ1FIA6_9SPHN</name>
<gene>
    <name evidence="1" type="ORF">GCM10010923_25040</name>
</gene>
<accession>A0ABQ1FIA6</accession>
<evidence type="ECO:0000313" key="2">
    <source>
        <dbReference type="Proteomes" id="UP000603317"/>
    </source>
</evidence>
<dbReference type="EMBL" id="BMID01000003">
    <property type="protein sequence ID" value="GGA13595.1"/>
    <property type="molecule type" value="Genomic_DNA"/>
</dbReference>
<protein>
    <submittedName>
        <fullName evidence="1">Uncharacterized protein</fullName>
    </submittedName>
</protein>
<keyword evidence="2" id="KW-1185">Reference proteome</keyword>
<proteinExistence type="predicted"/>
<organism evidence="1 2">
    <name type="scientific">Blastomonas marina</name>
    <dbReference type="NCBI Taxonomy" id="1867408"/>
    <lineage>
        <taxon>Bacteria</taxon>
        <taxon>Pseudomonadati</taxon>
        <taxon>Pseudomonadota</taxon>
        <taxon>Alphaproteobacteria</taxon>
        <taxon>Sphingomonadales</taxon>
        <taxon>Sphingomonadaceae</taxon>
        <taxon>Blastomonas</taxon>
    </lineage>
</organism>
<evidence type="ECO:0000313" key="1">
    <source>
        <dbReference type="EMBL" id="GGA13595.1"/>
    </source>
</evidence>
<reference evidence="2" key="1">
    <citation type="journal article" date="2019" name="Int. J. Syst. Evol. Microbiol.">
        <title>The Global Catalogue of Microorganisms (GCM) 10K type strain sequencing project: providing services to taxonomists for standard genome sequencing and annotation.</title>
        <authorList>
            <consortium name="The Broad Institute Genomics Platform"/>
            <consortium name="The Broad Institute Genome Sequencing Center for Infectious Disease"/>
            <person name="Wu L."/>
            <person name="Ma J."/>
        </authorList>
    </citation>
    <scope>NUCLEOTIDE SEQUENCE [LARGE SCALE GENOMIC DNA]</scope>
    <source>
        <strain evidence="2">CGMCC 1.15297</strain>
    </source>
</reference>
<comment type="caution">
    <text evidence="1">The sequence shown here is derived from an EMBL/GenBank/DDBJ whole genome shotgun (WGS) entry which is preliminary data.</text>
</comment>
<sequence>MYTFNREKISLYKKIKKLKKSFYFVFDKIISFSERVILSGVPIRVDKDGKVLSNLYLPFRLRGVLP</sequence>